<evidence type="ECO:0000256" key="5">
    <source>
        <dbReference type="ARBA" id="ARBA00038359"/>
    </source>
</evidence>
<evidence type="ECO:0000256" key="3">
    <source>
        <dbReference type="ARBA" id="ARBA00022989"/>
    </source>
</evidence>
<sequence>MATPSSTPAPLAGWDLPDVNYGPKLVAATAVVTMMALISVILRMWVRAGIIKSMGWDDRFIVLAMTVSLICFGLVVPQAYYGAGRHAYHIPPAKESQGLYINFISQPFFLVGVMLVKVSIGLFLLRLTPSQFYHRFIWCMQAFMVIYSTVALITILTQCRPLTVIWDPSVKNAVCFSPLGLRACAYFNAACSIIADLVFALLPIGILWNVKINARVKLALVFILSLGVFALISCIVKVYYLSFYGKFNDFLWDSVNITIWTACELNIGIFAASIATLRPLFRSAFQGGSTAFSTGGFTDNEKHQNSLDKNGFVKHISNSRGTSKIGGSQSSKSDGFEMYGSVITANDRSTMTEDNESEESILPMQMPQPMAIRKTTEVSVDEIQMKRPIEDQV</sequence>
<evidence type="ECO:0000313" key="8">
    <source>
        <dbReference type="EMBL" id="PMD48124.1"/>
    </source>
</evidence>
<keyword evidence="4 6" id="KW-0472">Membrane</keyword>
<proteinExistence type="inferred from homology"/>
<feature type="transmembrane region" description="Helical" evidence="6">
    <location>
        <begin position="220"/>
        <end position="245"/>
    </location>
</feature>
<feature type="domain" description="Rhodopsin" evidence="7">
    <location>
        <begin position="42"/>
        <end position="282"/>
    </location>
</feature>
<dbReference type="STRING" id="1149755.A0A2J6SBI9"/>
<evidence type="ECO:0000259" key="7">
    <source>
        <dbReference type="Pfam" id="PF20684"/>
    </source>
</evidence>
<comment type="subcellular location">
    <subcellularLocation>
        <location evidence="1">Membrane</location>
        <topology evidence="1">Multi-pass membrane protein</topology>
    </subcellularLocation>
</comment>
<dbReference type="InterPro" id="IPR049326">
    <property type="entry name" value="Rhodopsin_dom_fungi"/>
</dbReference>
<keyword evidence="9" id="KW-1185">Reference proteome</keyword>
<dbReference type="Proteomes" id="UP000235786">
    <property type="component" value="Unassembled WGS sequence"/>
</dbReference>
<feature type="transmembrane region" description="Helical" evidence="6">
    <location>
        <begin position="136"/>
        <end position="156"/>
    </location>
</feature>
<dbReference type="Pfam" id="PF20684">
    <property type="entry name" value="Fung_rhodopsin"/>
    <property type="match status" value="1"/>
</dbReference>
<dbReference type="PANTHER" id="PTHR33048:SF167">
    <property type="entry name" value="INTEGRAL MEMBRANE PROTEIN"/>
    <property type="match status" value="1"/>
</dbReference>
<evidence type="ECO:0000256" key="6">
    <source>
        <dbReference type="SAM" id="Phobius"/>
    </source>
</evidence>
<keyword evidence="3 6" id="KW-1133">Transmembrane helix</keyword>
<dbReference type="GO" id="GO:0016020">
    <property type="term" value="C:membrane"/>
    <property type="evidence" value="ECO:0007669"/>
    <property type="project" value="UniProtKB-SubCell"/>
</dbReference>
<accession>A0A2J6SBI9</accession>
<dbReference type="InterPro" id="IPR052337">
    <property type="entry name" value="SAT4-like"/>
</dbReference>
<dbReference type="OrthoDB" id="5022096at2759"/>
<feature type="transmembrane region" description="Helical" evidence="6">
    <location>
        <begin position="25"/>
        <end position="46"/>
    </location>
</feature>
<feature type="transmembrane region" description="Helical" evidence="6">
    <location>
        <begin position="186"/>
        <end position="208"/>
    </location>
</feature>
<protein>
    <recommendedName>
        <fullName evidence="7">Rhodopsin domain-containing protein</fullName>
    </recommendedName>
</protein>
<organism evidence="8 9">
    <name type="scientific">Hyaloscypha variabilis (strain UAMH 11265 / GT02V1 / F)</name>
    <name type="common">Meliniomyces variabilis</name>
    <dbReference type="NCBI Taxonomy" id="1149755"/>
    <lineage>
        <taxon>Eukaryota</taxon>
        <taxon>Fungi</taxon>
        <taxon>Dikarya</taxon>
        <taxon>Ascomycota</taxon>
        <taxon>Pezizomycotina</taxon>
        <taxon>Leotiomycetes</taxon>
        <taxon>Helotiales</taxon>
        <taxon>Hyaloscyphaceae</taxon>
        <taxon>Hyaloscypha</taxon>
        <taxon>Hyaloscypha variabilis</taxon>
    </lineage>
</organism>
<feature type="transmembrane region" description="Helical" evidence="6">
    <location>
        <begin position="58"/>
        <end position="80"/>
    </location>
</feature>
<feature type="transmembrane region" description="Helical" evidence="6">
    <location>
        <begin position="100"/>
        <end position="124"/>
    </location>
</feature>
<dbReference type="AlphaFoldDB" id="A0A2J6SBI9"/>
<name>A0A2J6SBI9_HYAVF</name>
<keyword evidence="2 6" id="KW-0812">Transmembrane</keyword>
<evidence type="ECO:0000256" key="2">
    <source>
        <dbReference type="ARBA" id="ARBA00022692"/>
    </source>
</evidence>
<evidence type="ECO:0000313" key="9">
    <source>
        <dbReference type="Proteomes" id="UP000235786"/>
    </source>
</evidence>
<dbReference type="EMBL" id="KZ613937">
    <property type="protein sequence ID" value="PMD48124.1"/>
    <property type="molecule type" value="Genomic_DNA"/>
</dbReference>
<feature type="transmembrane region" description="Helical" evidence="6">
    <location>
        <begin position="257"/>
        <end position="277"/>
    </location>
</feature>
<comment type="similarity">
    <text evidence="5">Belongs to the SAT4 family.</text>
</comment>
<evidence type="ECO:0000256" key="4">
    <source>
        <dbReference type="ARBA" id="ARBA00023136"/>
    </source>
</evidence>
<dbReference type="PANTHER" id="PTHR33048">
    <property type="entry name" value="PTH11-LIKE INTEGRAL MEMBRANE PROTEIN (AFU_ORTHOLOGUE AFUA_5G11245)"/>
    <property type="match status" value="1"/>
</dbReference>
<gene>
    <name evidence="8" type="ORF">L207DRAFT_1483</name>
</gene>
<reference evidence="8 9" key="1">
    <citation type="submission" date="2016-04" db="EMBL/GenBank/DDBJ databases">
        <title>A degradative enzymes factory behind the ericoid mycorrhizal symbiosis.</title>
        <authorList>
            <consortium name="DOE Joint Genome Institute"/>
            <person name="Martino E."/>
            <person name="Morin E."/>
            <person name="Grelet G."/>
            <person name="Kuo A."/>
            <person name="Kohler A."/>
            <person name="Daghino S."/>
            <person name="Barry K."/>
            <person name="Choi C."/>
            <person name="Cichocki N."/>
            <person name="Clum A."/>
            <person name="Copeland A."/>
            <person name="Hainaut M."/>
            <person name="Haridas S."/>
            <person name="Labutti K."/>
            <person name="Lindquist E."/>
            <person name="Lipzen A."/>
            <person name="Khouja H.-R."/>
            <person name="Murat C."/>
            <person name="Ohm R."/>
            <person name="Olson A."/>
            <person name="Spatafora J."/>
            <person name="Veneault-Fourrey C."/>
            <person name="Henrissat B."/>
            <person name="Grigoriev I."/>
            <person name="Martin F."/>
            <person name="Perotto S."/>
        </authorList>
    </citation>
    <scope>NUCLEOTIDE SEQUENCE [LARGE SCALE GENOMIC DNA]</scope>
    <source>
        <strain evidence="8 9">F</strain>
    </source>
</reference>
<evidence type="ECO:0000256" key="1">
    <source>
        <dbReference type="ARBA" id="ARBA00004141"/>
    </source>
</evidence>